<gene>
    <name evidence="1" type="ORF">DK843_22580</name>
</gene>
<proteinExistence type="predicted"/>
<dbReference type="KEGG" id="chrb:DK843_22580"/>
<dbReference type="Proteomes" id="UP000252038">
    <property type="component" value="Plasmid unnamed"/>
</dbReference>
<organism evidence="1 2">
    <name type="scientific">Chromobacterium phragmitis</name>
    <dbReference type="NCBI Taxonomy" id="2202141"/>
    <lineage>
        <taxon>Bacteria</taxon>
        <taxon>Pseudomonadati</taxon>
        <taxon>Pseudomonadota</taxon>
        <taxon>Betaproteobacteria</taxon>
        <taxon>Neisseriales</taxon>
        <taxon>Chromobacteriaceae</taxon>
        <taxon>Chromobacterium</taxon>
    </lineage>
</organism>
<evidence type="ECO:0000313" key="2">
    <source>
        <dbReference type="Proteomes" id="UP000252038"/>
    </source>
</evidence>
<protein>
    <submittedName>
        <fullName evidence="1">Uncharacterized protein</fullName>
    </submittedName>
</protein>
<reference evidence="1 2" key="1">
    <citation type="submission" date="2018-05" db="EMBL/GenBank/DDBJ databases">
        <title>Genome sequencing, assembly and analysis of the novel insecticidal bacterium, Chromobacterium phragmitis.</title>
        <authorList>
            <person name="Sparks M.E."/>
            <person name="Blackburn M.B."/>
            <person name="Gundersen-Rindal D.E."/>
        </authorList>
    </citation>
    <scope>NUCLEOTIDE SEQUENCE [LARGE SCALE GENOMIC DNA]</scope>
    <source>
        <strain evidence="1">IIBBL 274-1</strain>
        <plasmid evidence="1 2">unnamed</plasmid>
    </source>
</reference>
<name>A0A344UPE2_9NEIS</name>
<accession>A0A344UPE2</accession>
<evidence type="ECO:0000313" key="1">
    <source>
        <dbReference type="EMBL" id="AXE37140.1"/>
    </source>
</evidence>
<dbReference type="RefSeq" id="WP_114074574.1">
    <property type="nucleotide sequence ID" value="NZ_CP029555.1"/>
</dbReference>
<dbReference type="AlphaFoldDB" id="A0A344UPE2"/>
<dbReference type="EMBL" id="CP029555">
    <property type="protein sequence ID" value="AXE37140.1"/>
    <property type="molecule type" value="Genomic_DNA"/>
</dbReference>
<geneLocation type="plasmid" evidence="1 2">
    <name>unnamed</name>
</geneLocation>
<keyword evidence="1" id="KW-0614">Plasmid</keyword>
<sequence>MTTTTTIRLSIANLTNGAPLYEKFDGQLQAQPAYIQLNDDGTVIAYCSGEIGNAMPARVWHNVDRRYRVDAQVNGKALREYLTGEGLALLERIHAGHDTEWDGSNHRGTLTADAEQADEQLTQDLEQLPLTNVWEASDWLFSSCTLSDLWAGKPLDEAASELENAIDVDQVVYGDIRAELLREAERQFDADGEDKLDAFHLAALLSAGKISQQDVDGRQAQ</sequence>